<keyword evidence="3" id="KW-0067">ATP-binding</keyword>
<dbReference type="Gene3D" id="3.30.930.10">
    <property type="entry name" value="Bira Bifunctional Protein, Domain 2"/>
    <property type="match status" value="1"/>
</dbReference>
<dbReference type="Pfam" id="PF00152">
    <property type="entry name" value="tRNA-synt_2"/>
    <property type="match status" value="1"/>
</dbReference>
<proteinExistence type="predicted"/>
<dbReference type="GO" id="GO:0005829">
    <property type="term" value="C:cytosol"/>
    <property type="evidence" value="ECO:0007669"/>
    <property type="project" value="TreeGrafter"/>
</dbReference>
<dbReference type="AlphaFoldDB" id="X1BPD1"/>
<dbReference type="GO" id="GO:0000049">
    <property type="term" value="F:tRNA binding"/>
    <property type="evidence" value="ECO:0007669"/>
    <property type="project" value="TreeGrafter"/>
</dbReference>
<feature type="domain" description="Aminoacyl-transfer RNA synthetases class-II family profile" evidence="4">
    <location>
        <begin position="19"/>
        <end position="205"/>
    </location>
</feature>
<dbReference type="SUPFAM" id="SSF55681">
    <property type="entry name" value="Class II aaRS and biotin synthetases"/>
    <property type="match status" value="1"/>
</dbReference>
<keyword evidence="1" id="KW-0436">Ligase</keyword>
<organism evidence="5">
    <name type="scientific">marine sediment metagenome</name>
    <dbReference type="NCBI Taxonomy" id="412755"/>
    <lineage>
        <taxon>unclassified sequences</taxon>
        <taxon>metagenomes</taxon>
        <taxon>ecological metagenomes</taxon>
    </lineage>
</organism>
<dbReference type="PROSITE" id="PS50862">
    <property type="entry name" value="AA_TRNA_LIGASE_II"/>
    <property type="match status" value="1"/>
</dbReference>
<evidence type="ECO:0000313" key="5">
    <source>
        <dbReference type="EMBL" id="GAG97774.1"/>
    </source>
</evidence>
<reference evidence="5" key="1">
    <citation type="journal article" date="2014" name="Front. Microbiol.">
        <title>High frequency of phylogenetically diverse reductive dehalogenase-homologous genes in deep subseafloor sedimentary metagenomes.</title>
        <authorList>
            <person name="Kawai M."/>
            <person name="Futagami T."/>
            <person name="Toyoda A."/>
            <person name="Takaki Y."/>
            <person name="Nishi S."/>
            <person name="Hori S."/>
            <person name="Arai W."/>
            <person name="Tsubouchi T."/>
            <person name="Morono Y."/>
            <person name="Uchiyama I."/>
            <person name="Ito T."/>
            <person name="Fujiyama A."/>
            <person name="Inagaki F."/>
            <person name="Takami H."/>
        </authorList>
    </citation>
    <scope>NUCLEOTIDE SEQUENCE</scope>
    <source>
        <strain evidence="5">Expedition CK06-06</strain>
    </source>
</reference>
<dbReference type="PANTHER" id="PTHR42918">
    <property type="entry name" value="LYSYL-TRNA SYNTHETASE"/>
    <property type="match status" value="1"/>
</dbReference>
<dbReference type="GO" id="GO:0006430">
    <property type="term" value="P:lysyl-tRNA aminoacylation"/>
    <property type="evidence" value="ECO:0007669"/>
    <property type="project" value="TreeGrafter"/>
</dbReference>
<sequence length="205" mass="23800">MQSWRPSASIENLKKRAQVIAQIRDFFAKRNVLEVETPLLSNATVTDVHLHSLKTQDLYLQTSPEYAMKRLLAVGSGSIFQICKAFRDDENGRLHNLEFTMLEWYRVGFDHHQLMDEMEELLQLILSCGKAKRYSYQEIFEKFLQINPHRASAKELQNCASEHNINVDVDDKDTWLQLLMSECIEPNLKDMVFIYDYPASQAALA</sequence>
<dbReference type="InterPro" id="IPR045864">
    <property type="entry name" value="aa-tRNA-synth_II/BPL/LPL"/>
</dbReference>
<evidence type="ECO:0000256" key="3">
    <source>
        <dbReference type="ARBA" id="ARBA00022840"/>
    </source>
</evidence>
<evidence type="ECO:0000259" key="4">
    <source>
        <dbReference type="PROSITE" id="PS50862"/>
    </source>
</evidence>
<accession>X1BPD1</accession>
<protein>
    <recommendedName>
        <fullName evidence="4">Aminoacyl-transfer RNA synthetases class-II family profile domain-containing protein</fullName>
    </recommendedName>
</protein>
<dbReference type="PANTHER" id="PTHR42918:SF6">
    <property type="entry name" value="ELONGATION FACTOR P--(R)-BETA-LYSINE LIGASE"/>
    <property type="match status" value="1"/>
</dbReference>
<gene>
    <name evidence="5" type="ORF">S01H4_51232</name>
</gene>
<dbReference type="EMBL" id="BART01029153">
    <property type="protein sequence ID" value="GAG97774.1"/>
    <property type="molecule type" value="Genomic_DNA"/>
</dbReference>
<feature type="non-terminal residue" evidence="5">
    <location>
        <position position="205"/>
    </location>
</feature>
<evidence type="ECO:0000256" key="1">
    <source>
        <dbReference type="ARBA" id="ARBA00022598"/>
    </source>
</evidence>
<dbReference type="GO" id="GO:0004824">
    <property type="term" value="F:lysine-tRNA ligase activity"/>
    <property type="evidence" value="ECO:0007669"/>
    <property type="project" value="TreeGrafter"/>
</dbReference>
<dbReference type="GO" id="GO:0005524">
    <property type="term" value="F:ATP binding"/>
    <property type="evidence" value="ECO:0007669"/>
    <property type="project" value="InterPro"/>
</dbReference>
<dbReference type="InterPro" id="IPR004364">
    <property type="entry name" value="Aa-tRNA-synt_II"/>
</dbReference>
<evidence type="ECO:0000256" key="2">
    <source>
        <dbReference type="ARBA" id="ARBA00022741"/>
    </source>
</evidence>
<name>X1BPD1_9ZZZZ</name>
<dbReference type="InterPro" id="IPR006195">
    <property type="entry name" value="aa-tRNA-synth_II"/>
</dbReference>
<keyword evidence="2" id="KW-0547">Nucleotide-binding</keyword>
<comment type="caution">
    <text evidence="5">The sequence shown here is derived from an EMBL/GenBank/DDBJ whole genome shotgun (WGS) entry which is preliminary data.</text>
</comment>